<evidence type="ECO:0000313" key="6">
    <source>
        <dbReference type="Proteomes" id="UP000049855"/>
    </source>
</evidence>
<keyword evidence="2" id="KW-0238">DNA-binding</keyword>
<dbReference type="SUPFAM" id="SSF46785">
    <property type="entry name" value="Winged helix' DNA-binding domain"/>
    <property type="match status" value="1"/>
</dbReference>
<dbReference type="InterPro" id="IPR011663">
    <property type="entry name" value="UTRA"/>
</dbReference>
<dbReference type="InterPro" id="IPR036390">
    <property type="entry name" value="WH_DNA-bd_sf"/>
</dbReference>
<dbReference type="InterPro" id="IPR028978">
    <property type="entry name" value="Chorismate_lyase_/UTRA_dom_sf"/>
</dbReference>
<dbReference type="PANTHER" id="PTHR44846">
    <property type="entry name" value="MANNOSYL-D-GLYCERATE TRANSPORT/METABOLISM SYSTEM REPRESSOR MNGR-RELATED"/>
    <property type="match status" value="1"/>
</dbReference>
<dbReference type="Proteomes" id="UP000049855">
    <property type="component" value="Unassembled WGS sequence"/>
</dbReference>
<evidence type="ECO:0000256" key="1">
    <source>
        <dbReference type="ARBA" id="ARBA00023015"/>
    </source>
</evidence>
<gene>
    <name evidence="5" type="ORF">SpAn4DRAFT_4526</name>
</gene>
<dbReference type="InterPro" id="IPR036388">
    <property type="entry name" value="WH-like_DNA-bd_sf"/>
</dbReference>
<sequence>MRSRENLIPVYYRLADDIKQQIEAGVLKDGDLIPTEAQLGEQYAISRMTVRQGIALLAEAGLIATVKGKGSFVTRPRLNQLVIDLTNSGVSKEQLRYKLVSVNLVRNNLELAHELGLSGETNIIAVKRLLFKGQLPVAIEEKFLRYQKGKPLLETQLEYADFPELVAKHQDSVPVRNDMVISVAALSAEQAKLLETEEVLPALVVKQVIYAKEDKPLGVSIMVCHKDRFELKATSYPLSGRL</sequence>
<dbReference type="AlphaFoldDB" id="A0A0U1L631"/>
<evidence type="ECO:0000259" key="4">
    <source>
        <dbReference type="PROSITE" id="PS50949"/>
    </source>
</evidence>
<dbReference type="InterPro" id="IPR050679">
    <property type="entry name" value="Bact_HTH_transcr_reg"/>
</dbReference>
<evidence type="ECO:0000313" key="5">
    <source>
        <dbReference type="EMBL" id="CQR75162.1"/>
    </source>
</evidence>
<dbReference type="GO" id="GO:0003700">
    <property type="term" value="F:DNA-binding transcription factor activity"/>
    <property type="evidence" value="ECO:0007669"/>
    <property type="project" value="InterPro"/>
</dbReference>
<reference evidence="6" key="1">
    <citation type="submission" date="2015-03" db="EMBL/GenBank/DDBJ databases">
        <authorList>
            <person name="Nijsse Bart"/>
        </authorList>
    </citation>
    <scope>NUCLEOTIDE SEQUENCE [LARGE SCALE GENOMIC DNA]</scope>
</reference>
<dbReference type="Pfam" id="PF07702">
    <property type="entry name" value="UTRA"/>
    <property type="match status" value="1"/>
</dbReference>
<name>A0A0U1L631_9FIRM</name>
<dbReference type="PRINTS" id="PR00035">
    <property type="entry name" value="HTHGNTR"/>
</dbReference>
<dbReference type="PROSITE" id="PS50949">
    <property type="entry name" value="HTH_GNTR"/>
    <property type="match status" value="1"/>
</dbReference>
<evidence type="ECO:0000256" key="3">
    <source>
        <dbReference type="ARBA" id="ARBA00023163"/>
    </source>
</evidence>
<feature type="domain" description="HTH gntR-type" evidence="4">
    <location>
        <begin position="8"/>
        <end position="76"/>
    </location>
</feature>
<keyword evidence="1" id="KW-0805">Transcription regulation</keyword>
<dbReference type="InterPro" id="IPR000524">
    <property type="entry name" value="Tscrpt_reg_HTH_GntR"/>
</dbReference>
<dbReference type="CDD" id="cd07377">
    <property type="entry name" value="WHTH_GntR"/>
    <property type="match status" value="1"/>
</dbReference>
<dbReference type="GO" id="GO:0003677">
    <property type="term" value="F:DNA binding"/>
    <property type="evidence" value="ECO:0007669"/>
    <property type="project" value="UniProtKB-KW"/>
</dbReference>
<dbReference type="SMART" id="SM00866">
    <property type="entry name" value="UTRA"/>
    <property type="match status" value="1"/>
</dbReference>
<organism evidence="5 6">
    <name type="scientific">Sporomusa ovata</name>
    <dbReference type="NCBI Taxonomy" id="2378"/>
    <lineage>
        <taxon>Bacteria</taxon>
        <taxon>Bacillati</taxon>
        <taxon>Bacillota</taxon>
        <taxon>Negativicutes</taxon>
        <taxon>Selenomonadales</taxon>
        <taxon>Sporomusaceae</taxon>
        <taxon>Sporomusa</taxon>
    </lineage>
</organism>
<dbReference type="Gene3D" id="3.40.1410.10">
    <property type="entry name" value="Chorismate lyase-like"/>
    <property type="match status" value="1"/>
</dbReference>
<dbReference type="Pfam" id="PF00392">
    <property type="entry name" value="GntR"/>
    <property type="match status" value="1"/>
</dbReference>
<protein>
    <submittedName>
        <fullName evidence="5">Transcriptional regulator, GntR family</fullName>
    </submittedName>
</protein>
<dbReference type="RefSeq" id="WP_021171377.1">
    <property type="nucleotide sequence ID" value="NZ_CTRP01000016.1"/>
</dbReference>
<dbReference type="PANTHER" id="PTHR44846:SF1">
    <property type="entry name" value="MANNOSYL-D-GLYCERATE TRANSPORT_METABOLISM SYSTEM REPRESSOR MNGR-RELATED"/>
    <property type="match status" value="1"/>
</dbReference>
<dbReference type="SUPFAM" id="SSF64288">
    <property type="entry name" value="Chorismate lyase-like"/>
    <property type="match status" value="1"/>
</dbReference>
<accession>A0A0U1L631</accession>
<dbReference type="Gene3D" id="1.10.10.10">
    <property type="entry name" value="Winged helix-like DNA-binding domain superfamily/Winged helix DNA-binding domain"/>
    <property type="match status" value="1"/>
</dbReference>
<keyword evidence="3" id="KW-0804">Transcription</keyword>
<dbReference type="EMBL" id="CTRP01000016">
    <property type="protein sequence ID" value="CQR75162.1"/>
    <property type="molecule type" value="Genomic_DNA"/>
</dbReference>
<dbReference type="GO" id="GO:0045892">
    <property type="term" value="P:negative regulation of DNA-templated transcription"/>
    <property type="evidence" value="ECO:0007669"/>
    <property type="project" value="TreeGrafter"/>
</dbReference>
<keyword evidence="6" id="KW-1185">Reference proteome</keyword>
<evidence type="ECO:0000256" key="2">
    <source>
        <dbReference type="ARBA" id="ARBA00023125"/>
    </source>
</evidence>
<proteinExistence type="predicted"/>
<dbReference type="SMART" id="SM00345">
    <property type="entry name" value="HTH_GNTR"/>
    <property type="match status" value="1"/>
</dbReference>